<evidence type="ECO:0000256" key="3">
    <source>
        <dbReference type="ARBA" id="ARBA00004838"/>
    </source>
</evidence>
<dbReference type="Pfam" id="PF00162">
    <property type="entry name" value="PGK"/>
    <property type="match status" value="1"/>
</dbReference>
<dbReference type="FunFam" id="3.40.50.1260:FF:000008">
    <property type="entry name" value="Phosphoglycerate kinase"/>
    <property type="match status" value="1"/>
</dbReference>
<dbReference type="InterPro" id="IPR036043">
    <property type="entry name" value="Phosphoglycerate_kinase_sf"/>
</dbReference>
<evidence type="ECO:0000313" key="16">
    <source>
        <dbReference type="EMBL" id="AKU79415.1"/>
    </source>
</evidence>
<dbReference type="UniPathway" id="UPA00109">
    <property type="reaction ID" value="UER00185"/>
</dbReference>
<evidence type="ECO:0000256" key="5">
    <source>
        <dbReference type="ARBA" id="ARBA00016471"/>
    </source>
</evidence>
<evidence type="ECO:0000256" key="13">
    <source>
        <dbReference type="PIRSR" id="PIRSR000724-1"/>
    </source>
</evidence>
<dbReference type="CDD" id="cd00318">
    <property type="entry name" value="Phosphoglycerate_kinase"/>
    <property type="match status" value="1"/>
</dbReference>
<evidence type="ECO:0000256" key="6">
    <source>
        <dbReference type="ARBA" id="ARBA00022490"/>
    </source>
</evidence>
<dbReference type="PRINTS" id="PR00477">
    <property type="entry name" value="PHGLYCKINASE"/>
</dbReference>
<feature type="binding site" evidence="12">
    <location>
        <position position="118"/>
    </location>
    <ligand>
        <name>substrate</name>
    </ligand>
</feature>
<feature type="binding site" evidence="12">
    <location>
        <position position="35"/>
    </location>
    <ligand>
        <name>substrate</name>
    </ligand>
</feature>
<dbReference type="PANTHER" id="PTHR11406:SF23">
    <property type="entry name" value="PHOSPHOGLYCERATE KINASE 1, CHLOROPLASTIC-RELATED"/>
    <property type="match status" value="1"/>
</dbReference>
<evidence type="ECO:0000256" key="2">
    <source>
        <dbReference type="ARBA" id="ARBA00004496"/>
    </source>
</evidence>
<evidence type="ECO:0000256" key="14">
    <source>
        <dbReference type="PIRSR" id="PIRSR000724-2"/>
    </source>
</evidence>
<keyword evidence="10 12" id="KW-0067">ATP-binding</keyword>
<reference evidence="16 17" key="1">
    <citation type="journal article" date="2015" name="Genome Announc.">
        <title>Complete Genome Sequence of Spiroplasma turonicum Strain Tab4cT, a Parasite of a Horse Fly, Haematopota sp. (Diptera: Tabanidae).</title>
        <authorList>
            <person name="Davis R.E."/>
            <person name="Shao J."/>
            <person name="Zhao Y."/>
            <person name="Gasparich G.E."/>
            <person name="Gaynor B.J."/>
            <person name="Donofrio N."/>
        </authorList>
    </citation>
    <scope>NUCLEOTIDE SEQUENCE [LARGE SCALE GENOMIC DNA]</scope>
    <source>
        <strain evidence="16 17">Tab4c</strain>
    </source>
</reference>
<protein>
    <recommendedName>
        <fullName evidence="5 12">Phosphoglycerate kinase</fullName>
        <ecNumber evidence="4 12">2.7.2.3</ecNumber>
    </recommendedName>
</protein>
<comment type="subcellular location">
    <subcellularLocation>
        <location evidence="2 12">Cytoplasm</location>
    </subcellularLocation>
</comment>
<feature type="binding site" evidence="13">
    <location>
        <position position="118"/>
    </location>
    <ligand>
        <name>(2R)-3-phosphoglycerate</name>
        <dbReference type="ChEBI" id="CHEBI:58272"/>
    </ligand>
</feature>
<dbReference type="KEGG" id="stur:STURON_00169"/>
<dbReference type="PATRIC" id="fig|216946.3.peg.167"/>
<dbReference type="PROSITE" id="PS00111">
    <property type="entry name" value="PGLYCERATE_KINASE"/>
    <property type="match status" value="1"/>
</dbReference>
<dbReference type="GO" id="GO:0005524">
    <property type="term" value="F:ATP binding"/>
    <property type="evidence" value="ECO:0007669"/>
    <property type="project" value="UniProtKB-KW"/>
</dbReference>
<evidence type="ECO:0000256" key="10">
    <source>
        <dbReference type="ARBA" id="ARBA00022840"/>
    </source>
</evidence>
<dbReference type="Gene3D" id="3.40.50.1260">
    <property type="entry name" value="Phosphoglycerate kinase, N-terminal domain"/>
    <property type="match status" value="2"/>
</dbReference>
<dbReference type="EMBL" id="CP012328">
    <property type="protein sequence ID" value="AKU79415.1"/>
    <property type="molecule type" value="Genomic_DNA"/>
</dbReference>
<sequence length="398" mass="43290">MKKTLNDVNVTNKTVLVRVDFNVPIKDGVITDDNRIKAALPTIKYLVDNNAKVVLFSHLSRIKEEADKAKKSLRPISLKLEELLGKKVAFIDKTRGLELENAISNLKNGEVLLFENTRFEDVKDNEVVKFESKNNEELGKYWASLGEIFVNDAFGTAHRKHASNVGIASNIAESCVGFLVQKELEMLSKGIDNPEHPFVAIIGGAKVSDKIGVIDNLLQKADKIIIGGGMAYTFFKAQGNKIGKSLCEEDKVELAKSYLEKANGKIVLPVDSANNTEFKDSESNYSGVNLPDDEMGLDIGPKSIELFQDLLKGAKTVAWNGPMGVFEFENFKKGTVGVCEAIANLKDAFTLIGGGDSAAAAIQLGFSDKFTHISTGGGASLEYMEGKVLPGVDIIQNK</sequence>
<proteinExistence type="inferred from homology"/>
<dbReference type="PIRSF" id="PIRSF000724">
    <property type="entry name" value="Pgk"/>
    <property type="match status" value="1"/>
</dbReference>
<dbReference type="Proteomes" id="UP000067243">
    <property type="component" value="Chromosome"/>
</dbReference>
<comment type="subunit">
    <text evidence="12">Monomer.</text>
</comment>
<dbReference type="GO" id="GO:0004618">
    <property type="term" value="F:phosphoglycerate kinase activity"/>
    <property type="evidence" value="ECO:0007669"/>
    <property type="project" value="UniProtKB-UniRule"/>
</dbReference>
<keyword evidence="7 12" id="KW-0808">Transferase</keyword>
<feature type="binding site" evidence="13">
    <location>
        <position position="159"/>
    </location>
    <ligand>
        <name>(2R)-3-phosphoglycerate</name>
        <dbReference type="ChEBI" id="CHEBI:58272"/>
    </ligand>
</feature>
<feature type="binding site" evidence="12 14">
    <location>
        <position position="210"/>
    </location>
    <ligand>
        <name>ATP</name>
        <dbReference type="ChEBI" id="CHEBI:30616"/>
    </ligand>
</feature>
<evidence type="ECO:0000256" key="11">
    <source>
        <dbReference type="ARBA" id="ARBA00023152"/>
    </source>
</evidence>
<dbReference type="PANTHER" id="PTHR11406">
    <property type="entry name" value="PHOSPHOGLYCERATE KINASE"/>
    <property type="match status" value="1"/>
</dbReference>
<feature type="binding site" evidence="12 14">
    <location>
        <position position="296"/>
    </location>
    <ligand>
        <name>ATP</name>
        <dbReference type="ChEBI" id="CHEBI:30616"/>
    </ligand>
</feature>
<feature type="binding site" evidence="12 14">
    <location>
        <position position="327"/>
    </location>
    <ligand>
        <name>ATP</name>
        <dbReference type="ChEBI" id="CHEBI:30616"/>
    </ligand>
</feature>
<keyword evidence="6 12" id="KW-0963">Cytoplasm</keyword>
<dbReference type="RefSeq" id="WP_075048021.1">
    <property type="nucleotide sequence ID" value="NZ_CP012328.1"/>
</dbReference>
<evidence type="ECO:0000256" key="4">
    <source>
        <dbReference type="ARBA" id="ARBA00013061"/>
    </source>
</evidence>
<comment type="similarity">
    <text evidence="12 15">Belongs to the phosphoglycerate kinase family.</text>
</comment>
<feature type="binding site" evidence="13">
    <location>
        <position position="35"/>
    </location>
    <ligand>
        <name>(2R)-3-phosphoglycerate</name>
        <dbReference type="ChEBI" id="CHEBI:58272"/>
    </ligand>
</feature>
<evidence type="ECO:0000256" key="7">
    <source>
        <dbReference type="ARBA" id="ARBA00022679"/>
    </source>
</evidence>
<dbReference type="GO" id="GO:0006096">
    <property type="term" value="P:glycolytic process"/>
    <property type="evidence" value="ECO:0007669"/>
    <property type="project" value="UniProtKB-UniRule"/>
</dbReference>
<comment type="catalytic activity">
    <reaction evidence="1 12 15">
        <text>(2R)-3-phosphoglycerate + ATP = (2R)-3-phospho-glyceroyl phosphate + ADP</text>
        <dbReference type="Rhea" id="RHEA:14801"/>
        <dbReference type="ChEBI" id="CHEBI:30616"/>
        <dbReference type="ChEBI" id="CHEBI:57604"/>
        <dbReference type="ChEBI" id="CHEBI:58272"/>
        <dbReference type="ChEBI" id="CHEBI:456216"/>
        <dbReference type="EC" id="2.7.2.3"/>
    </reaction>
</comment>
<keyword evidence="17" id="KW-1185">Reference proteome</keyword>
<comment type="pathway">
    <text evidence="3 12">Carbohydrate degradation; glycolysis; pyruvate from D-glyceraldehyde 3-phosphate: step 2/5.</text>
</comment>
<dbReference type="EC" id="2.7.2.3" evidence="4 12"/>
<feature type="binding site" evidence="12">
    <location>
        <position position="159"/>
    </location>
    <ligand>
        <name>substrate</name>
    </ligand>
</feature>
<name>A0A0K1P552_9MOLU</name>
<evidence type="ECO:0000256" key="12">
    <source>
        <dbReference type="HAMAP-Rule" id="MF_00145"/>
    </source>
</evidence>
<evidence type="ECO:0000256" key="9">
    <source>
        <dbReference type="ARBA" id="ARBA00022777"/>
    </source>
</evidence>
<dbReference type="GO" id="GO:0005829">
    <property type="term" value="C:cytosol"/>
    <property type="evidence" value="ECO:0007669"/>
    <property type="project" value="TreeGrafter"/>
</dbReference>
<dbReference type="OrthoDB" id="9808460at2"/>
<dbReference type="SUPFAM" id="SSF53748">
    <property type="entry name" value="Phosphoglycerate kinase"/>
    <property type="match status" value="1"/>
</dbReference>
<dbReference type="AlphaFoldDB" id="A0A0K1P552"/>
<dbReference type="STRING" id="216946.STURO_v1c01670"/>
<dbReference type="InterPro" id="IPR001576">
    <property type="entry name" value="Phosphoglycerate_kinase"/>
</dbReference>
<keyword evidence="11 12" id="KW-0324">Glycolysis</keyword>
<evidence type="ECO:0000313" key="17">
    <source>
        <dbReference type="Proteomes" id="UP000067243"/>
    </source>
</evidence>
<dbReference type="GO" id="GO:0043531">
    <property type="term" value="F:ADP binding"/>
    <property type="evidence" value="ECO:0007669"/>
    <property type="project" value="TreeGrafter"/>
</dbReference>
<feature type="binding site" evidence="12 13">
    <location>
        <begin position="20"/>
        <end position="22"/>
    </location>
    <ligand>
        <name>substrate</name>
    </ligand>
</feature>
<gene>
    <name evidence="12 16" type="primary">pgk</name>
    <name evidence="16" type="ORF">STURON_00169</name>
</gene>
<evidence type="ECO:0000256" key="8">
    <source>
        <dbReference type="ARBA" id="ARBA00022741"/>
    </source>
</evidence>
<keyword evidence="9 12" id="KW-0418">Kinase</keyword>
<keyword evidence="8 12" id="KW-0547">Nucleotide-binding</keyword>
<dbReference type="FunFam" id="3.40.50.1260:FF:000001">
    <property type="entry name" value="Phosphoglycerate kinase"/>
    <property type="match status" value="1"/>
</dbReference>
<accession>A0A0K1P552</accession>
<dbReference type="InterPro" id="IPR015824">
    <property type="entry name" value="Phosphoglycerate_kinase_N"/>
</dbReference>
<evidence type="ECO:0000256" key="1">
    <source>
        <dbReference type="ARBA" id="ARBA00000642"/>
    </source>
</evidence>
<dbReference type="InterPro" id="IPR015911">
    <property type="entry name" value="Phosphoglycerate_kinase_CS"/>
</dbReference>
<dbReference type="HAMAP" id="MF_00145">
    <property type="entry name" value="Phosphoglyc_kinase"/>
    <property type="match status" value="1"/>
</dbReference>
<feature type="binding site" evidence="12 14">
    <location>
        <begin position="354"/>
        <end position="357"/>
    </location>
    <ligand>
        <name>ATP</name>
        <dbReference type="ChEBI" id="CHEBI:30616"/>
    </ligand>
</feature>
<organism evidence="16 17">
    <name type="scientific">Spiroplasma turonicum</name>
    <dbReference type="NCBI Taxonomy" id="216946"/>
    <lineage>
        <taxon>Bacteria</taxon>
        <taxon>Bacillati</taxon>
        <taxon>Mycoplasmatota</taxon>
        <taxon>Mollicutes</taxon>
        <taxon>Entomoplasmatales</taxon>
        <taxon>Spiroplasmataceae</taxon>
        <taxon>Spiroplasma</taxon>
    </lineage>
</organism>
<dbReference type="GO" id="GO:0006094">
    <property type="term" value="P:gluconeogenesis"/>
    <property type="evidence" value="ECO:0007669"/>
    <property type="project" value="TreeGrafter"/>
</dbReference>
<evidence type="ECO:0000256" key="15">
    <source>
        <dbReference type="RuleBase" id="RU000532"/>
    </source>
</evidence>
<feature type="binding site" evidence="12 13">
    <location>
        <begin position="58"/>
        <end position="61"/>
    </location>
    <ligand>
        <name>substrate</name>
    </ligand>
</feature>